<name>A0AAW3EZ74_BURGA</name>
<dbReference type="AlphaFoldDB" id="A0AAW3EZ74"/>
<reference evidence="1 2" key="1">
    <citation type="submission" date="2014-04" db="EMBL/GenBank/DDBJ databases">
        <authorList>
            <person name="Bishop-Lilly K.A."/>
            <person name="Broomall S.M."/>
            <person name="Chain P.S."/>
            <person name="Chertkov O."/>
            <person name="Coyne S.R."/>
            <person name="Daligault H.E."/>
            <person name="Davenport K.W."/>
            <person name="Erkkila T."/>
            <person name="Frey K.G."/>
            <person name="Gibbons H.S."/>
            <person name="Gu W."/>
            <person name="Jaissle J."/>
            <person name="Johnson S.L."/>
            <person name="Koroleva G.I."/>
            <person name="Ladner J.T."/>
            <person name="Lo C.-C."/>
            <person name="Minogue T.D."/>
            <person name="Munk C."/>
            <person name="Palacios G.F."/>
            <person name="Redden C.L."/>
            <person name="Rosenzweig C.N."/>
            <person name="Scholz M.B."/>
            <person name="Teshima H."/>
            <person name="Xu Y."/>
        </authorList>
    </citation>
    <scope>NUCLEOTIDE SEQUENCE [LARGE SCALE GENOMIC DNA]</scope>
    <source>
        <strain evidence="2">gladioli</strain>
    </source>
</reference>
<dbReference type="EMBL" id="JPGG01000016">
    <property type="protein sequence ID" value="KGC12816.1"/>
    <property type="molecule type" value="Genomic_DNA"/>
</dbReference>
<organism evidence="1 2">
    <name type="scientific">Burkholderia gladioli</name>
    <name type="common">Pseudomonas marginata</name>
    <name type="synonym">Phytomonas marginata</name>
    <dbReference type="NCBI Taxonomy" id="28095"/>
    <lineage>
        <taxon>Bacteria</taxon>
        <taxon>Pseudomonadati</taxon>
        <taxon>Pseudomonadota</taxon>
        <taxon>Betaproteobacteria</taxon>
        <taxon>Burkholderiales</taxon>
        <taxon>Burkholderiaceae</taxon>
        <taxon>Burkholderia</taxon>
    </lineage>
</organism>
<dbReference type="Proteomes" id="UP000029590">
    <property type="component" value="Unassembled WGS sequence"/>
</dbReference>
<accession>A0AAW3EZ74</accession>
<sequence length="142" mass="16343">MKNFNELVQLALPTIVDIPAPRQLDEQLIASCKDYSDAVCLCLESRLRRIREGEIAEYLGFSAPHLAKVKGGRGYLTTDQELILQRLCSNWAIKQYAEMREREIERLIEQDRPALSADMEAMVMRLVEQRLAEHQQRAVRSA</sequence>
<proteinExistence type="predicted"/>
<evidence type="ECO:0000313" key="1">
    <source>
        <dbReference type="EMBL" id="KGC12816.1"/>
    </source>
</evidence>
<evidence type="ECO:0000313" key="2">
    <source>
        <dbReference type="Proteomes" id="UP000029590"/>
    </source>
</evidence>
<gene>
    <name evidence="1" type="ORF">DM48_334</name>
</gene>
<dbReference type="RefSeq" id="WP_036054354.1">
    <property type="nucleotide sequence ID" value="NZ_CADFAS010000012.1"/>
</dbReference>
<comment type="caution">
    <text evidence="1">The sequence shown here is derived from an EMBL/GenBank/DDBJ whole genome shotgun (WGS) entry which is preliminary data.</text>
</comment>
<protein>
    <submittedName>
        <fullName evidence="1">Uncharacterized protein</fullName>
    </submittedName>
</protein>